<dbReference type="GO" id="GO:1903805">
    <property type="term" value="P:L-valine import across plasma membrane"/>
    <property type="evidence" value="ECO:0007669"/>
    <property type="project" value="TreeGrafter"/>
</dbReference>
<dbReference type="Pfam" id="PF00005">
    <property type="entry name" value="ABC_tran"/>
    <property type="match status" value="1"/>
</dbReference>
<evidence type="ECO:0000313" key="5">
    <source>
        <dbReference type="EMBL" id="TNB46204.1"/>
    </source>
</evidence>
<dbReference type="RefSeq" id="WP_138750021.1">
    <property type="nucleotide sequence ID" value="NZ_VCLB01000011.1"/>
</dbReference>
<dbReference type="InterPro" id="IPR003593">
    <property type="entry name" value="AAA+_ATPase"/>
</dbReference>
<dbReference type="InterPro" id="IPR051120">
    <property type="entry name" value="ABC_AA/LPS_Transport"/>
</dbReference>
<dbReference type="SUPFAM" id="SSF52540">
    <property type="entry name" value="P-loop containing nucleoside triphosphate hydrolases"/>
    <property type="match status" value="1"/>
</dbReference>
<dbReference type="PROSITE" id="PS50893">
    <property type="entry name" value="ABC_TRANSPORTER_2"/>
    <property type="match status" value="1"/>
</dbReference>
<dbReference type="InterPro" id="IPR003439">
    <property type="entry name" value="ABC_transporter-like_ATP-bd"/>
</dbReference>
<dbReference type="Pfam" id="PF12399">
    <property type="entry name" value="BCA_ABC_TP_C"/>
    <property type="match status" value="1"/>
</dbReference>
<dbReference type="GO" id="GO:0015188">
    <property type="term" value="F:L-isoleucine transmembrane transporter activity"/>
    <property type="evidence" value="ECO:0007669"/>
    <property type="project" value="TreeGrafter"/>
</dbReference>
<evidence type="ECO:0000313" key="6">
    <source>
        <dbReference type="Proteomes" id="UP000307874"/>
    </source>
</evidence>
<proteinExistence type="predicted"/>
<dbReference type="EMBL" id="VCLB01000011">
    <property type="protein sequence ID" value="TNB46204.1"/>
    <property type="molecule type" value="Genomic_DNA"/>
</dbReference>
<keyword evidence="6" id="KW-1185">Reference proteome</keyword>
<dbReference type="AlphaFoldDB" id="A0A5C4JM66"/>
<evidence type="ECO:0000256" key="3">
    <source>
        <dbReference type="ARBA" id="ARBA00022840"/>
    </source>
</evidence>
<dbReference type="PANTHER" id="PTHR45772">
    <property type="entry name" value="CONSERVED COMPONENT OF ABC TRANSPORTER FOR NATURAL AMINO ACIDS-RELATED"/>
    <property type="match status" value="1"/>
</dbReference>
<keyword evidence="1" id="KW-0813">Transport</keyword>
<dbReference type="GO" id="GO:0042941">
    <property type="term" value="P:D-alanine transmembrane transport"/>
    <property type="evidence" value="ECO:0007669"/>
    <property type="project" value="TreeGrafter"/>
</dbReference>
<evidence type="ECO:0000256" key="1">
    <source>
        <dbReference type="ARBA" id="ARBA00022448"/>
    </source>
</evidence>
<dbReference type="SMART" id="SM00382">
    <property type="entry name" value="AAA"/>
    <property type="match status" value="1"/>
</dbReference>
<dbReference type="InterPro" id="IPR027417">
    <property type="entry name" value="P-loop_NTPase"/>
</dbReference>
<dbReference type="GO" id="GO:0016887">
    <property type="term" value="F:ATP hydrolysis activity"/>
    <property type="evidence" value="ECO:0007669"/>
    <property type="project" value="InterPro"/>
</dbReference>
<comment type="caution">
    <text evidence="5">The sequence shown here is derived from an EMBL/GenBank/DDBJ whole genome shotgun (WGS) entry which is preliminary data.</text>
</comment>
<dbReference type="InterPro" id="IPR032823">
    <property type="entry name" value="BCA_ABC_TP_C"/>
</dbReference>
<dbReference type="PANTHER" id="PTHR45772:SF7">
    <property type="entry name" value="AMINO ACID ABC TRANSPORTER ATP-BINDING PROTEIN"/>
    <property type="match status" value="1"/>
</dbReference>
<sequence length="236" mass="25356">MLEVLQLKKHFGALKVIDGIDLSVARGEALGILGPNGAGKSTLFNLISGNLRPTEGSIRLDGKDITRANPWTRVRGGIGRTFQIPHPFVHLSVFENVLVSATQAKGRGIAVARPEVNRILDLCKLSHRARTPAGELPLLDLKRLELAKALGTSPQLLLLDEIAGGLTNSECGALLDILETIKAEGVTIVWIEHIVHALIRVATRLVVLAEGSLITSGTPEQVMADPKVRNLYLGVE</sequence>
<reference evidence="5 6" key="1">
    <citation type="submission" date="2019-05" db="EMBL/GenBank/DDBJ databases">
        <authorList>
            <person name="Lee S.D."/>
        </authorList>
    </citation>
    <scope>NUCLEOTIDE SEQUENCE [LARGE SCALE GENOMIC DNA]</scope>
    <source>
        <strain evidence="5 6">GH2-6</strain>
    </source>
</reference>
<reference evidence="5 6" key="2">
    <citation type="submission" date="2019-06" db="EMBL/GenBank/DDBJ databases">
        <title>Martelella lutilitoris sp. nov., isolated from a tidal mudflat.</title>
        <authorList>
            <person name="Kim Y.-J."/>
        </authorList>
    </citation>
    <scope>NUCLEOTIDE SEQUENCE [LARGE SCALE GENOMIC DNA]</scope>
    <source>
        <strain evidence="5 6">GH2-6</strain>
    </source>
</reference>
<dbReference type="CDD" id="cd03219">
    <property type="entry name" value="ABC_Mj1267_LivG_branched"/>
    <property type="match status" value="1"/>
</dbReference>
<keyword evidence="3 5" id="KW-0067">ATP-binding</keyword>
<keyword evidence="2" id="KW-0547">Nucleotide-binding</keyword>
<dbReference type="GO" id="GO:0015192">
    <property type="term" value="F:L-phenylalanine transmembrane transporter activity"/>
    <property type="evidence" value="ECO:0007669"/>
    <property type="project" value="TreeGrafter"/>
</dbReference>
<dbReference type="Gene3D" id="3.40.50.300">
    <property type="entry name" value="P-loop containing nucleotide triphosphate hydrolases"/>
    <property type="match status" value="1"/>
</dbReference>
<dbReference type="Proteomes" id="UP000307874">
    <property type="component" value="Unassembled WGS sequence"/>
</dbReference>
<organism evidence="5 6">
    <name type="scientific">Martelella lutilitoris</name>
    <dbReference type="NCBI Taxonomy" id="2583532"/>
    <lineage>
        <taxon>Bacteria</taxon>
        <taxon>Pseudomonadati</taxon>
        <taxon>Pseudomonadota</taxon>
        <taxon>Alphaproteobacteria</taxon>
        <taxon>Hyphomicrobiales</taxon>
        <taxon>Aurantimonadaceae</taxon>
        <taxon>Martelella</taxon>
    </lineage>
</organism>
<evidence type="ECO:0000256" key="2">
    <source>
        <dbReference type="ARBA" id="ARBA00022741"/>
    </source>
</evidence>
<dbReference type="GO" id="GO:0005886">
    <property type="term" value="C:plasma membrane"/>
    <property type="evidence" value="ECO:0007669"/>
    <property type="project" value="TreeGrafter"/>
</dbReference>
<dbReference type="OrthoDB" id="9779872at2"/>
<evidence type="ECO:0000259" key="4">
    <source>
        <dbReference type="PROSITE" id="PS50893"/>
    </source>
</evidence>
<dbReference type="GO" id="GO:0005524">
    <property type="term" value="F:ATP binding"/>
    <property type="evidence" value="ECO:0007669"/>
    <property type="project" value="UniProtKB-KW"/>
</dbReference>
<dbReference type="GO" id="GO:0015808">
    <property type="term" value="P:L-alanine transport"/>
    <property type="evidence" value="ECO:0007669"/>
    <property type="project" value="TreeGrafter"/>
</dbReference>
<protein>
    <submittedName>
        <fullName evidence="5">ABC transporter ATP-binding protein</fullName>
    </submittedName>
</protein>
<dbReference type="GO" id="GO:0005304">
    <property type="term" value="F:L-valine transmembrane transporter activity"/>
    <property type="evidence" value="ECO:0007669"/>
    <property type="project" value="TreeGrafter"/>
</dbReference>
<gene>
    <name evidence="5" type="ORF">FF124_18795</name>
</gene>
<feature type="domain" description="ABC transporter" evidence="4">
    <location>
        <begin position="2"/>
        <end position="235"/>
    </location>
</feature>
<dbReference type="GO" id="GO:1903806">
    <property type="term" value="P:L-isoleucine import across plasma membrane"/>
    <property type="evidence" value="ECO:0007669"/>
    <property type="project" value="TreeGrafter"/>
</dbReference>
<accession>A0A5C4JM66</accession>
<name>A0A5C4JM66_9HYPH</name>